<protein>
    <submittedName>
        <fullName evidence="2">Uncharacterized protein</fullName>
    </submittedName>
</protein>
<reference evidence="2 3" key="1">
    <citation type="journal article" date="2013" name="Appl. Environ. Microbiol.">
        <title>Genome analysis suggests that the soil oligotrophic bacterium Agromonas oligotrophica (Bradyrhizobium oligotrophicum) is a nitrogen-fixing symbiont of Aeschynomene indica.</title>
        <authorList>
            <person name="Okubo T."/>
            <person name="Fukushima S."/>
            <person name="Itakura M."/>
            <person name="Oshima K."/>
            <person name="Longtonglang A."/>
            <person name="Teaumroong N."/>
            <person name="Mitsui H."/>
            <person name="Hattori M."/>
            <person name="Hattori R."/>
            <person name="Hattori T."/>
            <person name="Minamisawa K."/>
        </authorList>
    </citation>
    <scope>NUCLEOTIDE SEQUENCE [LARGE SCALE GENOMIC DNA]</scope>
    <source>
        <strain evidence="2 3">S58</strain>
    </source>
</reference>
<dbReference type="OrthoDB" id="7257484at2"/>
<dbReference type="STRING" id="1245469.S58_53650"/>
<name>M4ZBU1_9BRAD</name>
<dbReference type="KEGG" id="aol:S58_53650"/>
<organism evidence="2 3">
    <name type="scientific">Bradyrhizobium oligotrophicum S58</name>
    <dbReference type="NCBI Taxonomy" id="1245469"/>
    <lineage>
        <taxon>Bacteria</taxon>
        <taxon>Pseudomonadati</taxon>
        <taxon>Pseudomonadota</taxon>
        <taxon>Alphaproteobacteria</taxon>
        <taxon>Hyphomicrobiales</taxon>
        <taxon>Nitrobacteraceae</taxon>
        <taxon>Bradyrhizobium</taxon>
    </lineage>
</organism>
<evidence type="ECO:0000313" key="2">
    <source>
        <dbReference type="EMBL" id="BAM91343.1"/>
    </source>
</evidence>
<dbReference type="RefSeq" id="WP_015668431.1">
    <property type="nucleotide sequence ID" value="NC_020453.1"/>
</dbReference>
<dbReference type="GeneID" id="301819117"/>
<dbReference type="Proteomes" id="UP000011841">
    <property type="component" value="Chromosome"/>
</dbReference>
<sequence length="76" mass="8068">MANQRPHAYDFFMIVCGGIPSRERMAHPAPACAIARGSDLAPRQKASKELEFPGLSGGTAADELSTGKEPQARLEG</sequence>
<keyword evidence="3" id="KW-1185">Reference proteome</keyword>
<gene>
    <name evidence="2" type="ORF">S58_53650</name>
</gene>
<dbReference type="EMBL" id="AP012603">
    <property type="protein sequence ID" value="BAM91343.1"/>
    <property type="molecule type" value="Genomic_DNA"/>
</dbReference>
<proteinExistence type="predicted"/>
<dbReference type="HOGENOM" id="CLU_2647417_0_0_5"/>
<evidence type="ECO:0000256" key="1">
    <source>
        <dbReference type="SAM" id="MobiDB-lite"/>
    </source>
</evidence>
<evidence type="ECO:0000313" key="3">
    <source>
        <dbReference type="Proteomes" id="UP000011841"/>
    </source>
</evidence>
<accession>M4ZBU1</accession>
<dbReference type="AlphaFoldDB" id="M4ZBU1"/>
<feature type="region of interest" description="Disordered" evidence="1">
    <location>
        <begin position="39"/>
        <end position="76"/>
    </location>
</feature>